<keyword evidence="7" id="KW-0479">Metal-binding</keyword>
<evidence type="ECO:0000313" key="14">
    <source>
        <dbReference type="EMBL" id="GAA4497197.1"/>
    </source>
</evidence>
<keyword evidence="6 12" id="KW-0812">Transmembrane</keyword>
<dbReference type="RefSeq" id="WP_208131601.1">
    <property type="nucleotide sequence ID" value="NZ_BAABGQ010000005.1"/>
</dbReference>
<comment type="caution">
    <text evidence="14">The sequence shown here is derived from an EMBL/GenBank/DDBJ whole genome shotgun (WGS) entry which is preliminary data.</text>
</comment>
<keyword evidence="3" id="KW-0813">Transport</keyword>
<dbReference type="EMBL" id="BAABGQ010000005">
    <property type="protein sequence ID" value="GAA4497197.1"/>
    <property type="molecule type" value="Genomic_DNA"/>
</dbReference>
<organism evidence="14 15">
    <name type="scientific">Hymenobacter ginsengisoli</name>
    <dbReference type="NCBI Taxonomy" id="1051626"/>
    <lineage>
        <taxon>Bacteria</taxon>
        <taxon>Pseudomonadati</taxon>
        <taxon>Bacteroidota</taxon>
        <taxon>Cytophagia</taxon>
        <taxon>Cytophagales</taxon>
        <taxon>Hymenobacteraceae</taxon>
        <taxon>Hymenobacter</taxon>
    </lineage>
</organism>
<evidence type="ECO:0000256" key="9">
    <source>
        <dbReference type="ARBA" id="ARBA00022989"/>
    </source>
</evidence>
<evidence type="ECO:0000256" key="12">
    <source>
        <dbReference type="SAM" id="Phobius"/>
    </source>
</evidence>
<name>A0ABP8Q5C6_9BACT</name>
<evidence type="ECO:0000256" key="10">
    <source>
        <dbReference type="ARBA" id="ARBA00023004"/>
    </source>
</evidence>
<feature type="transmembrane region" description="Helical" evidence="12">
    <location>
        <begin position="182"/>
        <end position="201"/>
    </location>
</feature>
<dbReference type="SUPFAM" id="SSF81342">
    <property type="entry name" value="Transmembrane di-heme cytochromes"/>
    <property type="match status" value="1"/>
</dbReference>
<evidence type="ECO:0000256" key="11">
    <source>
        <dbReference type="ARBA" id="ARBA00023136"/>
    </source>
</evidence>
<dbReference type="PANTHER" id="PTHR30485:SF0">
    <property type="entry name" value="NI_FE-HYDROGENASE 1 B-TYPE CYTOCHROME SUBUNIT-RELATED"/>
    <property type="match status" value="1"/>
</dbReference>
<dbReference type="Pfam" id="PF01292">
    <property type="entry name" value="Ni_hydr_CYTB"/>
    <property type="match status" value="1"/>
</dbReference>
<dbReference type="InterPro" id="IPR051542">
    <property type="entry name" value="Hydrogenase_cytochrome"/>
</dbReference>
<dbReference type="Gene3D" id="1.20.950.20">
    <property type="entry name" value="Transmembrane di-heme cytochromes, Chain C"/>
    <property type="match status" value="1"/>
</dbReference>
<comment type="subcellular location">
    <subcellularLocation>
        <location evidence="1">Cell membrane</location>
        <topology evidence="1">Multi-pass membrane protein</topology>
    </subcellularLocation>
</comment>
<feature type="domain" description="Cytochrome b561 bacterial/Ni-hydrogenase" evidence="13">
    <location>
        <begin position="15"/>
        <end position="216"/>
    </location>
</feature>
<evidence type="ECO:0000256" key="7">
    <source>
        <dbReference type="ARBA" id="ARBA00022723"/>
    </source>
</evidence>
<keyword evidence="8" id="KW-0249">Electron transport</keyword>
<evidence type="ECO:0000259" key="13">
    <source>
        <dbReference type="Pfam" id="PF01292"/>
    </source>
</evidence>
<evidence type="ECO:0000256" key="4">
    <source>
        <dbReference type="ARBA" id="ARBA00022475"/>
    </source>
</evidence>
<gene>
    <name evidence="14" type="ORF">GCM10023172_11770</name>
</gene>
<dbReference type="InterPro" id="IPR000516">
    <property type="entry name" value="Ni-dep_Hydgase_cyt-B"/>
</dbReference>
<evidence type="ECO:0000256" key="3">
    <source>
        <dbReference type="ARBA" id="ARBA00022448"/>
    </source>
</evidence>
<protein>
    <recommendedName>
        <fullName evidence="13">Cytochrome b561 bacterial/Ni-hydrogenase domain-containing protein</fullName>
    </recommendedName>
</protein>
<keyword evidence="4" id="KW-1003">Cell membrane</keyword>
<dbReference type="PRINTS" id="PR00161">
    <property type="entry name" value="NIHGNASECYTB"/>
</dbReference>
<keyword evidence="9 12" id="KW-1133">Transmembrane helix</keyword>
<dbReference type="Proteomes" id="UP001501243">
    <property type="component" value="Unassembled WGS sequence"/>
</dbReference>
<evidence type="ECO:0000256" key="1">
    <source>
        <dbReference type="ARBA" id="ARBA00004651"/>
    </source>
</evidence>
<keyword evidence="5" id="KW-0349">Heme</keyword>
<evidence type="ECO:0000313" key="15">
    <source>
        <dbReference type="Proteomes" id="UP001501243"/>
    </source>
</evidence>
<dbReference type="InterPro" id="IPR011577">
    <property type="entry name" value="Cyt_b561_bac/Ni-Hgenase"/>
</dbReference>
<dbReference type="InterPro" id="IPR016174">
    <property type="entry name" value="Di-haem_cyt_TM"/>
</dbReference>
<evidence type="ECO:0000256" key="2">
    <source>
        <dbReference type="ARBA" id="ARBA00008622"/>
    </source>
</evidence>
<evidence type="ECO:0000256" key="5">
    <source>
        <dbReference type="ARBA" id="ARBA00022617"/>
    </source>
</evidence>
<dbReference type="PANTHER" id="PTHR30485">
    <property type="entry name" value="NI/FE-HYDROGENASE 1 B-TYPE CYTOCHROME SUBUNIT"/>
    <property type="match status" value="1"/>
</dbReference>
<comment type="similarity">
    <text evidence="2">Belongs to the HupC/HyaC/HydC family.</text>
</comment>
<keyword evidence="10" id="KW-0408">Iron</keyword>
<feature type="transmembrane region" description="Helical" evidence="12">
    <location>
        <begin position="83"/>
        <end position="104"/>
    </location>
</feature>
<evidence type="ECO:0000256" key="6">
    <source>
        <dbReference type="ARBA" id="ARBA00022692"/>
    </source>
</evidence>
<feature type="transmembrane region" description="Helical" evidence="12">
    <location>
        <begin position="141"/>
        <end position="162"/>
    </location>
</feature>
<sequence>MPAQTAPPVAATHDYSVAMRIWHWANAALVSGQLLTILFQKVIVNAKQAVPEFQQAISKGGSTLTDQQGRAVAHVISERIWQWHIWMGVTLAAFWLFWTVMQALDPAGRRFGARLLAAARRYKLAAPAEHADARHALLAKLTYAAFYLFITIMVVTGLALIFADDVPFLHRIEHTAEEIHNVTMYLIIGYIVLHVVGVVWADNHDDHGLVSRMVSGEDPRTPDNV</sequence>
<keyword evidence="15" id="KW-1185">Reference proteome</keyword>
<evidence type="ECO:0000256" key="8">
    <source>
        <dbReference type="ARBA" id="ARBA00022982"/>
    </source>
</evidence>
<proteinExistence type="inferred from homology"/>
<accession>A0ABP8Q5C6</accession>
<keyword evidence="11 12" id="KW-0472">Membrane</keyword>
<reference evidence="15" key="1">
    <citation type="journal article" date="2019" name="Int. J. Syst. Evol. Microbiol.">
        <title>The Global Catalogue of Microorganisms (GCM) 10K type strain sequencing project: providing services to taxonomists for standard genome sequencing and annotation.</title>
        <authorList>
            <consortium name="The Broad Institute Genomics Platform"/>
            <consortium name="The Broad Institute Genome Sequencing Center for Infectious Disease"/>
            <person name="Wu L."/>
            <person name="Ma J."/>
        </authorList>
    </citation>
    <scope>NUCLEOTIDE SEQUENCE [LARGE SCALE GENOMIC DNA]</scope>
    <source>
        <strain evidence="15">JCM 17841</strain>
    </source>
</reference>